<dbReference type="VEuPathDB" id="TrichDB:TVAGG3_0952890"/>
<dbReference type="SMART" id="SM00248">
    <property type="entry name" value="ANK"/>
    <property type="match status" value="4"/>
</dbReference>
<dbReference type="OrthoDB" id="2157354at2759"/>
<evidence type="ECO:0000313" key="3">
    <source>
        <dbReference type="EMBL" id="EAY20620.1"/>
    </source>
</evidence>
<gene>
    <name evidence="3" type="ORF">TVAG_163160</name>
</gene>
<dbReference type="PROSITE" id="PS50088">
    <property type="entry name" value="ANK_REPEAT"/>
    <property type="match status" value="1"/>
</dbReference>
<keyword evidence="1" id="KW-0040">ANK repeat</keyword>
<accession>A2DFZ3</accession>
<dbReference type="eggNOG" id="KOG4177">
    <property type="taxonomic scope" value="Eukaryota"/>
</dbReference>
<evidence type="ECO:0000313" key="4">
    <source>
        <dbReference type="Proteomes" id="UP000001542"/>
    </source>
</evidence>
<dbReference type="VEuPathDB" id="TrichDB:TVAG_163160"/>
<dbReference type="InParanoid" id="A2DFZ3"/>
<name>A2DFZ3_TRIV3</name>
<dbReference type="InterPro" id="IPR020683">
    <property type="entry name" value="DUF3447"/>
</dbReference>
<organism evidence="3 4">
    <name type="scientific">Trichomonas vaginalis (strain ATCC PRA-98 / G3)</name>
    <dbReference type="NCBI Taxonomy" id="412133"/>
    <lineage>
        <taxon>Eukaryota</taxon>
        <taxon>Metamonada</taxon>
        <taxon>Parabasalia</taxon>
        <taxon>Trichomonadida</taxon>
        <taxon>Trichomonadidae</taxon>
        <taxon>Trichomonas</taxon>
    </lineage>
</organism>
<feature type="repeat" description="ANK" evidence="1">
    <location>
        <begin position="321"/>
        <end position="353"/>
    </location>
</feature>
<evidence type="ECO:0000259" key="2">
    <source>
        <dbReference type="Pfam" id="PF11929"/>
    </source>
</evidence>
<dbReference type="SMR" id="A2DFZ3"/>
<dbReference type="KEGG" id="tva:5466164"/>
<sequence>MDIKYNDLMESYKNYINISDAIYKLGTFNENERNKVYNESELNQIIDSIGIPPSQFFKMIENAMKYNNRYFSSYLLLLRKLSKVSDLKKEDILTNYEQEYDLLFDKSKNTILKVIMNDDLSSFIFWVEHDEFDEAQKINSNLLFPSQQLDLIQLCCYYGSVDCFKLLLTKYDTYISQDCLSFSFLGGNPDIMYQCLKVQYPDEYCMRNAIASHNIDFITFLMNEYKQRINLITCAEFNNLHAFFVYLDQNKQNKEDVDTCFVASSLFNIPSLCEYFLSHHANINATYYDNTAINWAAQYECNKTAEFLIRRGIDIKKTDVIGCTPLHWATIKKNIEMMKILIKNGADINAKSKFQKTPQEIAKENNLDLESIRRTTGVKHH</sequence>
<dbReference type="InterPro" id="IPR036770">
    <property type="entry name" value="Ankyrin_rpt-contain_sf"/>
</dbReference>
<proteinExistence type="predicted"/>
<dbReference type="STRING" id="5722.A2DFZ3"/>
<reference evidence="3" key="1">
    <citation type="submission" date="2006-10" db="EMBL/GenBank/DDBJ databases">
        <authorList>
            <person name="Amadeo P."/>
            <person name="Zhao Q."/>
            <person name="Wortman J."/>
            <person name="Fraser-Liggett C."/>
            <person name="Carlton J."/>
        </authorList>
    </citation>
    <scope>NUCLEOTIDE SEQUENCE</scope>
    <source>
        <strain evidence="3">G3</strain>
    </source>
</reference>
<keyword evidence="4" id="KW-1185">Reference proteome</keyword>
<dbReference type="PANTHER" id="PTHR24182">
    <property type="entry name" value="ANKYRIN REPEAT AND SOCS BOX CONTAINING 4"/>
    <property type="match status" value="1"/>
</dbReference>
<protein>
    <recommendedName>
        <fullName evidence="2">DUF3447 domain-containing protein</fullName>
    </recommendedName>
</protein>
<feature type="domain" description="DUF3447" evidence="2">
    <location>
        <begin position="173"/>
        <end position="246"/>
    </location>
</feature>
<reference evidence="3" key="2">
    <citation type="journal article" date="2007" name="Science">
        <title>Draft genome sequence of the sexually transmitted pathogen Trichomonas vaginalis.</title>
        <authorList>
            <person name="Carlton J.M."/>
            <person name="Hirt R.P."/>
            <person name="Silva J.C."/>
            <person name="Delcher A.L."/>
            <person name="Schatz M."/>
            <person name="Zhao Q."/>
            <person name="Wortman J.R."/>
            <person name="Bidwell S.L."/>
            <person name="Alsmark U.C.M."/>
            <person name="Besteiro S."/>
            <person name="Sicheritz-Ponten T."/>
            <person name="Noel C.J."/>
            <person name="Dacks J.B."/>
            <person name="Foster P.G."/>
            <person name="Simillion C."/>
            <person name="Van de Peer Y."/>
            <person name="Miranda-Saavedra D."/>
            <person name="Barton G.J."/>
            <person name="Westrop G.D."/>
            <person name="Mueller S."/>
            <person name="Dessi D."/>
            <person name="Fiori P.L."/>
            <person name="Ren Q."/>
            <person name="Paulsen I."/>
            <person name="Zhang H."/>
            <person name="Bastida-Corcuera F.D."/>
            <person name="Simoes-Barbosa A."/>
            <person name="Brown M.T."/>
            <person name="Hayes R.D."/>
            <person name="Mukherjee M."/>
            <person name="Okumura C.Y."/>
            <person name="Schneider R."/>
            <person name="Smith A.J."/>
            <person name="Vanacova S."/>
            <person name="Villalvazo M."/>
            <person name="Haas B.J."/>
            <person name="Pertea M."/>
            <person name="Feldblyum T.V."/>
            <person name="Utterback T.R."/>
            <person name="Shu C.L."/>
            <person name="Osoegawa K."/>
            <person name="de Jong P.J."/>
            <person name="Hrdy I."/>
            <person name="Horvathova L."/>
            <person name="Zubacova Z."/>
            <person name="Dolezal P."/>
            <person name="Malik S.B."/>
            <person name="Logsdon J.M. Jr."/>
            <person name="Henze K."/>
            <person name="Gupta A."/>
            <person name="Wang C.C."/>
            <person name="Dunne R.L."/>
            <person name="Upcroft J.A."/>
            <person name="Upcroft P."/>
            <person name="White O."/>
            <person name="Salzberg S.L."/>
            <person name="Tang P."/>
            <person name="Chiu C.-H."/>
            <person name="Lee Y.-S."/>
            <person name="Embley T.M."/>
            <person name="Coombs G.H."/>
            <person name="Mottram J.C."/>
            <person name="Tachezy J."/>
            <person name="Fraser-Liggett C.M."/>
            <person name="Johnson P.J."/>
        </authorList>
    </citation>
    <scope>NUCLEOTIDE SEQUENCE [LARGE SCALE GENOMIC DNA]</scope>
    <source>
        <strain evidence="3">G3</strain>
    </source>
</reference>
<dbReference type="InterPro" id="IPR002110">
    <property type="entry name" value="Ankyrin_rpt"/>
</dbReference>
<dbReference type="EMBL" id="DS113196">
    <property type="protein sequence ID" value="EAY20620.1"/>
    <property type="molecule type" value="Genomic_DNA"/>
</dbReference>
<dbReference type="Gene3D" id="1.25.40.20">
    <property type="entry name" value="Ankyrin repeat-containing domain"/>
    <property type="match status" value="1"/>
</dbReference>
<dbReference type="PANTHER" id="PTHR24182:SF13">
    <property type="entry name" value="LD18443P"/>
    <property type="match status" value="1"/>
</dbReference>
<dbReference type="AlphaFoldDB" id="A2DFZ3"/>
<dbReference type="Pfam" id="PF00023">
    <property type="entry name" value="Ank"/>
    <property type="match status" value="1"/>
</dbReference>
<dbReference type="Pfam" id="PF11929">
    <property type="entry name" value="DUF3447"/>
    <property type="match status" value="1"/>
</dbReference>
<dbReference type="SUPFAM" id="SSF48403">
    <property type="entry name" value="Ankyrin repeat"/>
    <property type="match status" value="1"/>
</dbReference>
<dbReference type="PROSITE" id="PS50297">
    <property type="entry name" value="ANK_REP_REGION"/>
    <property type="match status" value="1"/>
</dbReference>
<dbReference type="Proteomes" id="UP000001542">
    <property type="component" value="Unassembled WGS sequence"/>
</dbReference>
<dbReference type="RefSeq" id="XP_001581606.1">
    <property type="nucleotide sequence ID" value="XM_001581556.1"/>
</dbReference>
<evidence type="ECO:0000256" key="1">
    <source>
        <dbReference type="PROSITE-ProRule" id="PRU00023"/>
    </source>
</evidence>